<dbReference type="GO" id="GO:0009055">
    <property type="term" value="F:electron transfer activity"/>
    <property type="evidence" value="ECO:0007669"/>
    <property type="project" value="InterPro"/>
</dbReference>
<gene>
    <name evidence="9" type="ORF">QBC47DRAFT_366576</name>
</gene>
<feature type="transmembrane region" description="Helical" evidence="8">
    <location>
        <begin position="171"/>
        <end position="191"/>
    </location>
</feature>
<dbReference type="GO" id="GO:0005739">
    <property type="term" value="C:mitochondrion"/>
    <property type="evidence" value="ECO:0007669"/>
    <property type="project" value="GOC"/>
</dbReference>
<evidence type="ECO:0000256" key="1">
    <source>
        <dbReference type="ARBA" id="ARBA00004141"/>
    </source>
</evidence>
<keyword evidence="3 8" id="KW-0812">Transmembrane</keyword>
<accession>A0AAJ0FAJ4</accession>
<protein>
    <recommendedName>
        <fullName evidence="11">Succinate dehydrogenase subunit C</fullName>
    </recommendedName>
</protein>
<dbReference type="Pfam" id="PF01127">
    <property type="entry name" value="Sdh_cyt"/>
    <property type="match status" value="1"/>
</dbReference>
<dbReference type="InterPro" id="IPR034804">
    <property type="entry name" value="SQR/QFR_C/D"/>
</dbReference>
<evidence type="ECO:0008006" key="11">
    <source>
        <dbReference type="Google" id="ProtNLM"/>
    </source>
</evidence>
<dbReference type="AlphaFoldDB" id="A0AAJ0FAJ4"/>
<reference evidence="9" key="1">
    <citation type="submission" date="2023-06" db="EMBL/GenBank/DDBJ databases">
        <title>Genome-scale phylogeny and comparative genomics of the fungal order Sordariales.</title>
        <authorList>
            <consortium name="Lawrence Berkeley National Laboratory"/>
            <person name="Hensen N."/>
            <person name="Bonometti L."/>
            <person name="Westerberg I."/>
            <person name="Brannstrom I.O."/>
            <person name="Guillou S."/>
            <person name="Cros-Aarteil S."/>
            <person name="Calhoun S."/>
            <person name="Haridas S."/>
            <person name="Kuo A."/>
            <person name="Mondo S."/>
            <person name="Pangilinan J."/>
            <person name="Riley R."/>
            <person name="Labutti K."/>
            <person name="Andreopoulos B."/>
            <person name="Lipzen A."/>
            <person name="Chen C."/>
            <person name="Yanf M."/>
            <person name="Daum C."/>
            <person name="Ng V."/>
            <person name="Clum A."/>
            <person name="Steindorff A."/>
            <person name="Ohm R."/>
            <person name="Martin F."/>
            <person name="Silar P."/>
            <person name="Natvig D."/>
            <person name="Lalanne C."/>
            <person name="Gautier V."/>
            <person name="Ament-Velasquez S.L."/>
            <person name="Kruys A."/>
            <person name="Hutchinson M.I."/>
            <person name="Powell A.J."/>
            <person name="Barry K."/>
            <person name="Miller A.N."/>
            <person name="Grigoriev I.V."/>
            <person name="Debuchy R."/>
            <person name="Gladieux P."/>
            <person name="Thoren M.H."/>
            <person name="Johannesson H."/>
        </authorList>
    </citation>
    <scope>NUCLEOTIDE SEQUENCE</scope>
    <source>
        <strain evidence="9">PSN4</strain>
    </source>
</reference>
<dbReference type="PANTHER" id="PTHR10978">
    <property type="entry name" value="SUCCINATE DEHYDROGENASE CYTOCHROME B560 SUBUNIT"/>
    <property type="match status" value="1"/>
</dbReference>
<evidence type="ECO:0000256" key="8">
    <source>
        <dbReference type="SAM" id="Phobius"/>
    </source>
</evidence>
<keyword evidence="4" id="KW-0479">Metal-binding</keyword>
<evidence type="ECO:0000256" key="2">
    <source>
        <dbReference type="ARBA" id="ARBA00022617"/>
    </source>
</evidence>
<keyword evidence="5 8" id="KW-1133">Transmembrane helix</keyword>
<keyword evidence="10" id="KW-1185">Reference proteome</keyword>
<evidence type="ECO:0000256" key="3">
    <source>
        <dbReference type="ARBA" id="ARBA00022692"/>
    </source>
</evidence>
<dbReference type="GO" id="GO:0006099">
    <property type="term" value="P:tricarboxylic acid cycle"/>
    <property type="evidence" value="ECO:0007669"/>
    <property type="project" value="InterPro"/>
</dbReference>
<dbReference type="InterPro" id="IPR000701">
    <property type="entry name" value="SuccDH_FuR_B_TM-su"/>
</dbReference>
<feature type="transmembrane region" description="Helical" evidence="8">
    <location>
        <begin position="100"/>
        <end position="119"/>
    </location>
</feature>
<dbReference type="SUPFAM" id="SSF81343">
    <property type="entry name" value="Fumarate reductase respiratory complex transmembrane subunits"/>
    <property type="match status" value="1"/>
</dbReference>
<dbReference type="CDD" id="cd03499">
    <property type="entry name" value="SQR_TypeC_SdhC"/>
    <property type="match status" value="1"/>
</dbReference>
<dbReference type="GO" id="GO:0016020">
    <property type="term" value="C:membrane"/>
    <property type="evidence" value="ECO:0007669"/>
    <property type="project" value="UniProtKB-SubCell"/>
</dbReference>
<dbReference type="NCBIfam" id="TIGR02970">
    <property type="entry name" value="succ_dehyd_cytB"/>
    <property type="match status" value="1"/>
</dbReference>
<evidence type="ECO:0000313" key="9">
    <source>
        <dbReference type="EMBL" id="KAK1760167.1"/>
    </source>
</evidence>
<dbReference type="InterPro" id="IPR018495">
    <property type="entry name" value="Succ_DH_cyt_bsu_CS"/>
</dbReference>
<evidence type="ECO:0000256" key="7">
    <source>
        <dbReference type="ARBA" id="ARBA00023136"/>
    </source>
</evidence>
<name>A0AAJ0FAJ4_9PEZI</name>
<sequence>MIAQRAGTTALRRVVTAGKPNAFFNTNIAKLGLASSSLSSTTQQTRPVATQHLTPSEAQSILAKQRLQRPVSPHLDIYDKQQTWFGGSAWQRITGASFSGALYVFATAYLVAPLAGWHLESASLAAAMAGLPVAAKGGLKFLLAWPFVFHATNGVRHLLFDIGVGFKRRTIVQTGWYLWGASIVGGLYLAFFL</sequence>
<organism evidence="9 10">
    <name type="scientific">Echria macrotheca</name>
    <dbReference type="NCBI Taxonomy" id="438768"/>
    <lineage>
        <taxon>Eukaryota</taxon>
        <taxon>Fungi</taxon>
        <taxon>Dikarya</taxon>
        <taxon>Ascomycota</taxon>
        <taxon>Pezizomycotina</taxon>
        <taxon>Sordariomycetes</taxon>
        <taxon>Sordariomycetidae</taxon>
        <taxon>Sordariales</taxon>
        <taxon>Schizotheciaceae</taxon>
        <taxon>Echria</taxon>
    </lineage>
</organism>
<proteinExistence type="predicted"/>
<dbReference type="InterPro" id="IPR014314">
    <property type="entry name" value="Succ_DH_cytb556"/>
</dbReference>
<comment type="caution">
    <text evidence="9">The sequence shown here is derived from an EMBL/GenBank/DDBJ whole genome shotgun (WGS) entry which is preliminary data.</text>
</comment>
<dbReference type="EMBL" id="MU839827">
    <property type="protein sequence ID" value="KAK1760167.1"/>
    <property type="molecule type" value="Genomic_DNA"/>
</dbReference>
<dbReference type="PROSITE" id="PS01001">
    <property type="entry name" value="SDH_CYT_2"/>
    <property type="match status" value="1"/>
</dbReference>
<evidence type="ECO:0000313" key="10">
    <source>
        <dbReference type="Proteomes" id="UP001239445"/>
    </source>
</evidence>
<dbReference type="Proteomes" id="UP001239445">
    <property type="component" value="Unassembled WGS sequence"/>
</dbReference>
<keyword evidence="2" id="KW-0349">Heme</keyword>
<evidence type="ECO:0000256" key="6">
    <source>
        <dbReference type="ARBA" id="ARBA00023004"/>
    </source>
</evidence>
<dbReference type="GO" id="GO:0046872">
    <property type="term" value="F:metal ion binding"/>
    <property type="evidence" value="ECO:0007669"/>
    <property type="project" value="UniProtKB-KW"/>
</dbReference>
<dbReference type="Gene3D" id="1.20.1300.10">
    <property type="entry name" value="Fumarate reductase/succinate dehydrogenase, transmembrane subunit"/>
    <property type="match status" value="1"/>
</dbReference>
<evidence type="ECO:0000256" key="5">
    <source>
        <dbReference type="ARBA" id="ARBA00022989"/>
    </source>
</evidence>
<dbReference type="GO" id="GO:0006121">
    <property type="term" value="P:mitochondrial electron transport, succinate to ubiquinone"/>
    <property type="evidence" value="ECO:0007669"/>
    <property type="project" value="TreeGrafter"/>
</dbReference>
<dbReference type="PANTHER" id="PTHR10978:SF5">
    <property type="entry name" value="SUCCINATE DEHYDROGENASE CYTOCHROME B560 SUBUNIT, MITOCHONDRIAL"/>
    <property type="match status" value="1"/>
</dbReference>
<keyword evidence="6" id="KW-0408">Iron</keyword>
<comment type="subcellular location">
    <subcellularLocation>
        <location evidence="1">Membrane</location>
        <topology evidence="1">Multi-pass membrane protein</topology>
    </subcellularLocation>
</comment>
<evidence type="ECO:0000256" key="4">
    <source>
        <dbReference type="ARBA" id="ARBA00022723"/>
    </source>
</evidence>
<keyword evidence="7 8" id="KW-0472">Membrane</keyword>